<reference evidence="2" key="2">
    <citation type="submission" date="2020-09" db="EMBL/GenBank/DDBJ databases">
        <authorList>
            <person name="Kikuchi T."/>
        </authorList>
    </citation>
    <scope>NUCLEOTIDE SEQUENCE</scope>
    <source>
        <strain evidence="2">Ka4C1</strain>
    </source>
</reference>
<feature type="transmembrane region" description="Helical" evidence="1">
    <location>
        <begin position="162"/>
        <end position="182"/>
    </location>
</feature>
<dbReference type="PANTHER" id="PTHR12892:SF8">
    <property type="entry name" value="PROTEIN CBG16685"/>
    <property type="match status" value="1"/>
</dbReference>
<dbReference type="OrthoDB" id="68581at2759"/>
<evidence type="ECO:0000313" key="5">
    <source>
        <dbReference type="WBParaSite" id="BXY_1535600.1"/>
    </source>
</evidence>
<dbReference type="PANTHER" id="PTHR12892">
    <property type="entry name" value="FGF RECEPTOR ACTIVATING PROTEIN 1"/>
    <property type="match status" value="1"/>
</dbReference>
<accession>A0A1I7SQP3</accession>
<reference evidence="5" key="1">
    <citation type="submission" date="2016-11" db="UniProtKB">
        <authorList>
            <consortium name="WormBaseParasite"/>
        </authorList>
    </citation>
    <scope>IDENTIFICATION</scope>
</reference>
<keyword evidence="1" id="KW-0472">Membrane</keyword>
<feature type="transmembrane region" description="Helical" evidence="1">
    <location>
        <begin position="45"/>
        <end position="65"/>
    </location>
</feature>
<sequence>MDLFSRPSHQMTGVKVPANQRENRELKAGFDEDDNEDIAYLNFRLLWPLAATTVMSIFFLILTVLTMNVSPHTSFENFALNQLFYTYGKNYGFCNNTNPYEEGMYPSILRHVEMKVICNVFFRVAVCVPLAFRLFIVMLMRNDGNTDPEITGNIFKKTVNEVAQILGLIGPTALSLFSIITIRFDFPEIYRISFSTFIVTTTVYMVLRFALAFGKQNQQCLDSISFYLKGICMLIFIWTGSKFLDLHMKFISDTGCHAYVSPRDALNEYFCWGAYFIFHMTNLIDVRDLRFICYPRTCAGECEPLRPENFRKGAKYEHCRAYELRQRQLLGR</sequence>
<dbReference type="Proteomes" id="UP000582659">
    <property type="component" value="Unassembled WGS sequence"/>
</dbReference>
<dbReference type="AlphaFoldDB" id="A0A1I7SQP3"/>
<dbReference type="GO" id="GO:0000139">
    <property type="term" value="C:Golgi membrane"/>
    <property type="evidence" value="ECO:0007669"/>
    <property type="project" value="InterPro"/>
</dbReference>
<proteinExistence type="predicted"/>
<dbReference type="InterPro" id="IPR039545">
    <property type="entry name" value="PGAP2"/>
</dbReference>
<keyword evidence="1" id="KW-1133">Transmembrane helix</keyword>
<dbReference type="Proteomes" id="UP000095284">
    <property type="component" value="Unplaced"/>
</dbReference>
<feature type="transmembrane region" description="Helical" evidence="1">
    <location>
        <begin position="194"/>
        <end position="214"/>
    </location>
</feature>
<evidence type="ECO:0000313" key="3">
    <source>
        <dbReference type="Proteomes" id="UP000095284"/>
    </source>
</evidence>
<dbReference type="Proteomes" id="UP000659654">
    <property type="component" value="Unassembled WGS sequence"/>
</dbReference>
<evidence type="ECO:0000313" key="4">
    <source>
        <dbReference type="Proteomes" id="UP000659654"/>
    </source>
</evidence>
<keyword evidence="1" id="KW-0812">Transmembrane</keyword>
<dbReference type="GO" id="GO:0006506">
    <property type="term" value="P:GPI anchor biosynthetic process"/>
    <property type="evidence" value="ECO:0007669"/>
    <property type="project" value="TreeGrafter"/>
</dbReference>
<dbReference type="GO" id="GO:0005789">
    <property type="term" value="C:endoplasmic reticulum membrane"/>
    <property type="evidence" value="ECO:0007669"/>
    <property type="project" value="TreeGrafter"/>
</dbReference>
<keyword evidence="4" id="KW-1185">Reference proteome</keyword>
<organism evidence="3 5">
    <name type="scientific">Bursaphelenchus xylophilus</name>
    <name type="common">Pinewood nematode worm</name>
    <name type="synonym">Aphelenchoides xylophilus</name>
    <dbReference type="NCBI Taxonomy" id="6326"/>
    <lineage>
        <taxon>Eukaryota</taxon>
        <taxon>Metazoa</taxon>
        <taxon>Ecdysozoa</taxon>
        <taxon>Nematoda</taxon>
        <taxon>Chromadorea</taxon>
        <taxon>Rhabditida</taxon>
        <taxon>Tylenchina</taxon>
        <taxon>Tylenchomorpha</taxon>
        <taxon>Aphelenchoidea</taxon>
        <taxon>Aphelenchoididae</taxon>
        <taxon>Bursaphelenchus</taxon>
    </lineage>
</organism>
<dbReference type="EMBL" id="CAJFCV020000003">
    <property type="protein sequence ID" value="CAG9110190.1"/>
    <property type="molecule type" value="Genomic_DNA"/>
</dbReference>
<evidence type="ECO:0000313" key="2">
    <source>
        <dbReference type="EMBL" id="CAD5222420.1"/>
    </source>
</evidence>
<feature type="transmembrane region" description="Helical" evidence="1">
    <location>
        <begin position="226"/>
        <end position="244"/>
    </location>
</feature>
<evidence type="ECO:0000256" key="1">
    <source>
        <dbReference type="SAM" id="Phobius"/>
    </source>
</evidence>
<name>A0A1I7SQP3_BURXY</name>
<dbReference type="WBParaSite" id="BXY_1535600.1">
    <property type="protein sequence ID" value="BXY_1535600.1"/>
    <property type="gene ID" value="BXY_1535600"/>
</dbReference>
<dbReference type="EMBL" id="CAJFDI010000003">
    <property type="protein sequence ID" value="CAD5222420.1"/>
    <property type="molecule type" value="Genomic_DNA"/>
</dbReference>
<protein>
    <submittedName>
        <fullName evidence="2">(pine wood nematode) hypothetical protein</fullName>
    </submittedName>
</protein>
<gene>
    <name evidence="2" type="ORF">BXYJ_LOCUS7388</name>
</gene>
<feature type="transmembrane region" description="Helical" evidence="1">
    <location>
        <begin position="120"/>
        <end position="142"/>
    </location>
</feature>